<evidence type="ECO:0000313" key="2">
    <source>
        <dbReference type="Proteomes" id="UP000322699"/>
    </source>
</evidence>
<accession>A0A5B1C7P1</accession>
<name>A0A5B1C7P1_9BACT</name>
<sequence>MTKYLEHGVLAELPSELSYLIEPALRYGQNQFDDDIFSFLDSATDIQMAELATIAERVQNNDHYADVNKFLDLYPITDHSECSCLYFLFGVLDHAGLNFD</sequence>
<dbReference type="EMBL" id="VRLW01000004">
    <property type="protein sequence ID" value="KAA1257107.1"/>
    <property type="molecule type" value="Genomic_DNA"/>
</dbReference>
<dbReference type="Proteomes" id="UP000322699">
    <property type="component" value="Unassembled WGS sequence"/>
</dbReference>
<dbReference type="AlphaFoldDB" id="A0A5B1C7P1"/>
<proteinExistence type="predicted"/>
<comment type="caution">
    <text evidence="1">The sequence shown here is derived from an EMBL/GenBank/DDBJ whole genome shotgun (WGS) entry which is preliminary data.</text>
</comment>
<keyword evidence="2" id="KW-1185">Reference proteome</keyword>
<dbReference type="RefSeq" id="WP_068267425.1">
    <property type="nucleotide sequence ID" value="NZ_LWSK01000204.1"/>
</dbReference>
<gene>
    <name evidence="1" type="ORF">LF1_55070</name>
</gene>
<dbReference type="OrthoDB" id="290920at2"/>
<protein>
    <submittedName>
        <fullName evidence="1">Uncharacterized protein</fullName>
    </submittedName>
</protein>
<reference evidence="1 2" key="1">
    <citation type="submission" date="2019-08" db="EMBL/GenBank/DDBJ databases">
        <title>Deep-cultivation of Planctomycetes and their phenomic and genomic characterization uncovers novel biology.</title>
        <authorList>
            <person name="Wiegand S."/>
            <person name="Jogler M."/>
            <person name="Boedeker C."/>
            <person name="Pinto D."/>
            <person name="Vollmers J."/>
            <person name="Rivas-Marin E."/>
            <person name="Kohn T."/>
            <person name="Peeters S.H."/>
            <person name="Heuer A."/>
            <person name="Rast P."/>
            <person name="Oberbeckmann S."/>
            <person name="Bunk B."/>
            <person name="Jeske O."/>
            <person name="Meyerdierks A."/>
            <person name="Storesund J.E."/>
            <person name="Kallscheuer N."/>
            <person name="Luecker S."/>
            <person name="Lage O.M."/>
            <person name="Pohl T."/>
            <person name="Merkel B.J."/>
            <person name="Hornburger P."/>
            <person name="Mueller R.-W."/>
            <person name="Bruemmer F."/>
            <person name="Labrenz M."/>
            <person name="Spormann A.M."/>
            <person name="Op Den Camp H."/>
            <person name="Overmann J."/>
            <person name="Amann R."/>
            <person name="Jetten M.S.M."/>
            <person name="Mascher T."/>
            <person name="Medema M.H."/>
            <person name="Devos D.P."/>
            <person name="Kaster A.-K."/>
            <person name="Ovreas L."/>
            <person name="Rohde M."/>
            <person name="Galperin M.Y."/>
            <person name="Jogler C."/>
        </authorList>
    </citation>
    <scope>NUCLEOTIDE SEQUENCE [LARGE SCALE GENOMIC DNA]</scope>
    <source>
        <strain evidence="1 2">LF1</strain>
    </source>
</reference>
<organism evidence="1 2">
    <name type="scientific">Rubripirellula obstinata</name>
    <dbReference type="NCBI Taxonomy" id="406547"/>
    <lineage>
        <taxon>Bacteria</taxon>
        <taxon>Pseudomonadati</taxon>
        <taxon>Planctomycetota</taxon>
        <taxon>Planctomycetia</taxon>
        <taxon>Pirellulales</taxon>
        <taxon>Pirellulaceae</taxon>
        <taxon>Rubripirellula</taxon>
    </lineage>
</organism>
<evidence type="ECO:0000313" key="1">
    <source>
        <dbReference type="EMBL" id="KAA1257107.1"/>
    </source>
</evidence>